<keyword evidence="1" id="KW-0472">Membrane</keyword>
<keyword evidence="1" id="KW-0812">Transmembrane</keyword>
<protein>
    <submittedName>
        <fullName evidence="2">Uncharacterized protein</fullName>
    </submittedName>
</protein>
<comment type="caution">
    <text evidence="2">The sequence shown here is derived from an EMBL/GenBank/DDBJ whole genome shotgun (WGS) entry which is preliminary data.</text>
</comment>
<evidence type="ECO:0000313" key="2">
    <source>
        <dbReference type="EMBL" id="HEN28390.1"/>
    </source>
</evidence>
<reference evidence="2" key="1">
    <citation type="journal article" date="2020" name="mSystems">
        <title>Genome- and Community-Level Interaction Insights into Carbon Utilization and Element Cycling Functions of Hydrothermarchaeota in Hydrothermal Sediment.</title>
        <authorList>
            <person name="Zhou Z."/>
            <person name="Liu Y."/>
            <person name="Xu W."/>
            <person name="Pan J."/>
            <person name="Luo Z.H."/>
            <person name="Li M."/>
        </authorList>
    </citation>
    <scope>NUCLEOTIDE SEQUENCE [LARGE SCALE GENOMIC DNA]</scope>
    <source>
        <strain evidence="2">SpSt-34</strain>
    </source>
</reference>
<organism evidence="2">
    <name type="scientific">candidate division WOR-3 bacterium</name>
    <dbReference type="NCBI Taxonomy" id="2052148"/>
    <lineage>
        <taxon>Bacteria</taxon>
        <taxon>Bacteria division WOR-3</taxon>
    </lineage>
</organism>
<keyword evidence="1" id="KW-1133">Transmembrane helix</keyword>
<name>A0A7C2P031_UNCW3</name>
<gene>
    <name evidence="2" type="ORF">ENQ77_07075</name>
</gene>
<dbReference type="AlphaFoldDB" id="A0A7C2P031"/>
<accession>A0A7C2P031</accession>
<feature type="transmembrane region" description="Helical" evidence="1">
    <location>
        <begin position="6"/>
        <end position="26"/>
    </location>
</feature>
<dbReference type="EMBL" id="DSOL01000199">
    <property type="protein sequence ID" value="HEN28390.1"/>
    <property type="molecule type" value="Genomic_DNA"/>
</dbReference>
<feature type="transmembrane region" description="Helical" evidence="1">
    <location>
        <begin position="38"/>
        <end position="56"/>
    </location>
</feature>
<proteinExistence type="predicted"/>
<evidence type="ECO:0000256" key="1">
    <source>
        <dbReference type="SAM" id="Phobius"/>
    </source>
</evidence>
<sequence>MPWRTIIILLLLLLYILFWFLVEPVFISKRPVLKQFRFHFDLFVTLVFFSAVLLVVGLPVWVVIILFGIVVSSQVIGISYLTKEKEEIEQYRLELKERDLVEWNGEIYEVRNLDKKFVRAVSEKGEIYIPFELLYKQGFKKLRKVLPRQVVFSVYFPVELYLQFVRKLEDFLKNSTYVLVSPSFSVEFVSLAINEVEVKITFYTENLASENQFWEEFLSFIEKERLSVNRVLKHGEDKTYWW</sequence>